<dbReference type="Gene3D" id="2.60.120.260">
    <property type="entry name" value="Galactose-binding domain-like"/>
    <property type="match status" value="1"/>
</dbReference>
<dbReference type="SUPFAM" id="SSF49785">
    <property type="entry name" value="Galactose-binding domain-like"/>
    <property type="match status" value="1"/>
</dbReference>
<sequence>MFKHLHRHGIAAALLACAAVQAQAAIVTPVDAVASSTHFTVTAKSLIDNSGMVGDLHGGAWDTMWIKEGTWPVDTTATLTFDLGSVHDISAALVWQYNSDIDYTRGVKDFYVKTSTDGVQFSTVGGLHTLEQAKGGLIPAQAVSFSAQARFVQFDIRTNFDAQWPWVGLSEVKFVAAPVPEPGTYALLGLGLGAIGLLVRRRQQG</sequence>
<evidence type="ECO:0000256" key="1">
    <source>
        <dbReference type="SAM" id="SignalP"/>
    </source>
</evidence>
<dbReference type="Proteomes" id="UP001056201">
    <property type="component" value="Chromosome 2"/>
</dbReference>
<dbReference type="InterPro" id="IPR000421">
    <property type="entry name" value="FA58C"/>
</dbReference>
<evidence type="ECO:0000313" key="4">
    <source>
        <dbReference type="EMBL" id="URI09039.1"/>
    </source>
</evidence>
<reference evidence="4" key="1">
    <citation type="submission" date="2022-05" db="EMBL/GenBank/DDBJ databases">
        <title>An RpoN-dependent PEP-CTERM gene is involved in floc formation of an Aquincola tertiaricarbonis strain.</title>
        <authorList>
            <person name="Qiu D."/>
            <person name="Xia M."/>
        </authorList>
    </citation>
    <scope>NUCLEOTIDE SEQUENCE</scope>
    <source>
        <strain evidence="4">RN12</strain>
    </source>
</reference>
<dbReference type="EMBL" id="CP097636">
    <property type="protein sequence ID" value="URI09039.1"/>
    <property type="molecule type" value="Genomic_DNA"/>
</dbReference>
<feature type="domain" description="F5/8 type C" evidence="2">
    <location>
        <begin position="34"/>
        <end position="158"/>
    </location>
</feature>
<feature type="signal peptide" evidence="1">
    <location>
        <begin position="1"/>
        <end position="24"/>
    </location>
</feature>
<proteinExistence type="predicted"/>
<organism evidence="4 5">
    <name type="scientific">Aquincola tertiaricarbonis</name>
    <dbReference type="NCBI Taxonomy" id="391953"/>
    <lineage>
        <taxon>Bacteria</taxon>
        <taxon>Pseudomonadati</taxon>
        <taxon>Pseudomonadota</taxon>
        <taxon>Betaproteobacteria</taxon>
        <taxon>Burkholderiales</taxon>
        <taxon>Sphaerotilaceae</taxon>
        <taxon>Aquincola</taxon>
    </lineage>
</organism>
<dbReference type="NCBIfam" id="TIGR02595">
    <property type="entry name" value="PEP_CTERM"/>
    <property type="match status" value="1"/>
</dbReference>
<dbReference type="RefSeq" id="WP_250197256.1">
    <property type="nucleotide sequence ID" value="NZ_CP097636.1"/>
</dbReference>
<keyword evidence="5" id="KW-1185">Reference proteome</keyword>
<dbReference type="InterPro" id="IPR013424">
    <property type="entry name" value="Ice-binding_C"/>
</dbReference>
<dbReference type="Pfam" id="PF07589">
    <property type="entry name" value="PEP-CTERM"/>
    <property type="match status" value="1"/>
</dbReference>
<dbReference type="Pfam" id="PF00754">
    <property type="entry name" value="F5_F8_type_C"/>
    <property type="match status" value="1"/>
</dbReference>
<feature type="chain" id="PRO_5047154457" evidence="1">
    <location>
        <begin position="25"/>
        <end position="205"/>
    </location>
</feature>
<keyword evidence="1" id="KW-0732">Signal</keyword>
<evidence type="ECO:0000259" key="2">
    <source>
        <dbReference type="Pfam" id="PF00754"/>
    </source>
</evidence>
<gene>
    <name evidence="4" type="ORF">MW290_26080</name>
</gene>
<accession>A0ABY4S998</accession>
<protein>
    <submittedName>
        <fullName evidence="4">Discoidin domain-containing protein</fullName>
    </submittedName>
</protein>
<name>A0ABY4S998_AQUTE</name>
<feature type="domain" description="Ice-binding protein C-terminal" evidence="3">
    <location>
        <begin position="178"/>
        <end position="202"/>
    </location>
</feature>
<evidence type="ECO:0000259" key="3">
    <source>
        <dbReference type="Pfam" id="PF07589"/>
    </source>
</evidence>
<evidence type="ECO:0000313" key="5">
    <source>
        <dbReference type="Proteomes" id="UP001056201"/>
    </source>
</evidence>
<dbReference type="InterPro" id="IPR008979">
    <property type="entry name" value="Galactose-bd-like_sf"/>
</dbReference>